<accession>A0A8J4LX59</accession>
<dbReference type="SUPFAM" id="SSF53474">
    <property type="entry name" value="alpha/beta-Hydrolases"/>
    <property type="match status" value="1"/>
</dbReference>
<keyword evidence="1" id="KW-0378">Hydrolase</keyword>
<dbReference type="InterPro" id="IPR005645">
    <property type="entry name" value="FSH-like_dom"/>
</dbReference>
<dbReference type="Pfam" id="PF03959">
    <property type="entry name" value="FSH1"/>
    <property type="match status" value="1"/>
</dbReference>
<evidence type="ECO:0000313" key="4">
    <source>
        <dbReference type="Proteomes" id="UP000722791"/>
    </source>
</evidence>
<reference evidence="3" key="1">
    <citation type="journal article" date="2021" name="Proc. Natl. Acad. Sci. U.S.A.">
        <title>Three genomes in the algal genus Volvox reveal the fate of a haploid sex-determining region after a transition to homothallism.</title>
        <authorList>
            <person name="Yamamoto K."/>
            <person name="Hamaji T."/>
            <person name="Kawai-Toyooka H."/>
            <person name="Matsuzaki R."/>
            <person name="Takahashi F."/>
            <person name="Nishimura Y."/>
            <person name="Kawachi M."/>
            <person name="Noguchi H."/>
            <person name="Minakuchi Y."/>
            <person name="Umen J.G."/>
            <person name="Toyoda A."/>
            <person name="Nozaki H."/>
        </authorList>
    </citation>
    <scope>NUCLEOTIDE SEQUENCE</scope>
    <source>
        <strain evidence="3">NIES-3785</strain>
    </source>
</reference>
<dbReference type="GO" id="GO:0016787">
    <property type="term" value="F:hydrolase activity"/>
    <property type="evidence" value="ECO:0007669"/>
    <property type="project" value="UniProtKB-KW"/>
</dbReference>
<dbReference type="Gene3D" id="3.40.50.1820">
    <property type="entry name" value="alpha/beta hydrolase"/>
    <property type="match status" value="1"/>
</dbReference>
<dbReference type="PANTHER" id="PTHR48070">
    <property type="entry name" value="ESTERASE OVCA2"/>
    <property type="match status" value="1"/>
</dbReference>
<dbReference type="GO" id="GO:0005634">
    <property type="term" value="C:nucleus"/>
    <property type="evidence" value="ECO:0007669"/>
    <property type="project" value="TreeGrafter"/>
</dbReference>
<dbReference type="InterPro" id="IPR029058">
    <property type="entry name" value="AB_hydrolase_fold"/>
</dbReference>
<evidence type="ECO:0000259" key="2">
    <source>
        <dbReference type="Pfam" id="PF03959"/>
    </source>
</evidence>
<proteinExistence type="predicted"/>
<dbReference type="AlphaFoldDB" id="A0A8J4LX59"/>
<dbReference type="InterPro" id="IPR050593">
    <property type="entry name" value="LovG"/>
</dbReference>
<evidence type="ECO:0000313" key="3">
    <source>
        <dbReference type="EMBL" id="GIM13027.1"/>
    </source>
</evidence>
<name>A0A8J4LX59_9CHLO</name>
<organism evidence="3 4">
    <name type="scientific">Volvox reticuliferus</name>
    <dbReference type="NCBI Taxonomy" id="1737510"/>
    <lineage>
        <taxon>Eukaryota</taxon>
        <taxon>Viridiplantae</taxon>
        <taxon>Chlorophyta</taxon>
        <taxon>core chlorophytes</taxon>
        <taxon>Chlorophyceae</taxon>
        <taxon>CS clade</taxon>
        <taxon>Chlamydomonadales</taxon>
        <taxon>Volvocaceae</taxon>
        <taxon>Volvox</taxon>
    </lineage>
</organism>
<dbReference type="EMBL" id="BNCQ01000046">
    <property type="protein sequence ID" value="GIM13027.1"/>
    <property type="molecule type" value="Genomic_DNA"/>
</dbReference>
<gene>
    <name evidence="3" type="ORF">Vretimale_16229</name>
</gene>
<dbReference type="GO" id="GO:0005737">
    <property type="term" value="C:cytoplasm"/>
    <property type="evidence" value="ECO:0007669"/>
    <property type="project" value="TreeGrafter"/>
</dbReference>
<dbReference type="Proteomes" id="UP000722791">
    <property type="component" value="Unassembled WGS sequence"/>
</dbReference>
<comment type="caution">
    <text evidence="3">The sequence shown here is derived from an EMBL/GenBank/DDBJ whole genome shotgun (WGS) entry which is preliminary data.</text>
</comment>
<feature type="domain" description="Serine hydrolase" evidence="2">
    <location>
        <begin position="59"/>
        <end position="214"/>
    </location>
</feature>
<protein>
    <recommendedName>
        <fullName evidence="2">Serine hydrolase domain-containing protein</fullName>
    </recommendedName>
</protein>
<sequence>MHVVVNARPSYYNPENFVSGGYQPPTARMLRLPVRPPTMVCVMSGAEGHGPRGATGTPRPRLLALHGWRTSAAVLAQQLQRSGLETVLEQVAEVVYLDGPHPAGGPPTRDVRRAFQPPFFEWWDAVQDAASGKVVRYEGVQTTLSLLRAELQRAAASGRPVEGLLGFSQGAMLAGLVMALQERREAGFQDVPPLRCAVLIGGGLIRDPAFAYLYAGSGDAGGSGGGNSNSCSNGAGAQDTAHIPASSGCVAAAATTRPLPPPSGTVTARALLVFFSQLPCHRFCRPAEG</sequence>
<evidence type="ECO:0000256" key="1">
    <source>
        <dbReference type="ARBA" id="ARBA00022801"/>
    </source>
</evidence>
<dbReference type="PANTHER" id="PTHR48070:SF6">
    <property type="entry name" value="ESTERASE OVCA2"/>
    <property type="match status" value="1"/>
</dbReference>